<dbReference type="Pfam" id="PF00583">
    <property type="entry name" value="Acetyltransf_1"/>
    <property type="match status" value="1"/>
</dbReference>
<dbReference type="Gene3D" id="3.40.630.30">
    <property type="match status" value="1"/>
</dbReference>
<name>A0A318NQ86_9ACTN</name>
<comment type="caution">
    <text evidence="3">The sequence shown here is derived from an EMBL/GenBank/DDBJ whole genome shotgun (WGS) entry which is preliminary data.</text>
</comment>
<proteinExistence type="predicted"/>
<keyword evidence="4" id="KW-1185">Reference proteome</keyword>
<dbReference type="EMBL" id="PYBV01000003">
    <property type="protein sequence ID" value="PYC75988.1"/>
    <property type="molecule type" value="Genomic_DNA"/>
</dbReference>
<reference evidence="3 4" key="1">
    <citation type="submission" date="2018-03" db="EMBL/GenBank/DDBJ databases">
        <title>Bioinformatic expansion and discovery of thiopeptide antibiotics.</title>
        <authorList>
            <person name="Schwalen C.J."/>
            <person name="Hudson G.A."/>
            <person name="Mitchell D.A."/>
        </authorList>
    </citation>
    <scope>NUCLEOTIDE SEQUENCE [LARGE SCALE GENOMIC DNA]</scope>
    <source>
        <strain evidence="3 4">NRRL 8041</strain>
    </source>
</reference>
<dbReference type="PROSITE" id="PS51186">
    <property type="entry name" value="GNAT"/>
    <property type="match status" value="1"/>
</dbReference>
<dbReference type="AlphaFoldDB" id="A0A318NQ86"/>
<gene>
    <name evidence="3" type="ORF">C7C45_02465</name>
</gene>
<sequence>MSTSRRTPAGGPGLPALARRRRNGVNTNSSTIFGGGCGWALCDHGRVVTGGSDDNVIFRRAGVDDTPEVLIVLDEAAAWLRERGISQWPARFEPSWIEDAIRRGETWLIEINNETAGTVTLDWVDPIWADVGGQAAYVHRMAVRRWAGGLGAVILGWAADTALHRSRHALRLDCVASNLRLCAYYEASGFVHRGDVAVGGAPGQREQQGPVTTVSRYELPLHAAGKTQHSML</sequence>
<dbReference type="InterPro" id="IPR000182">
    <property type="entry name" value="GNAT_dom"/>
</dbReference>
<dbReference type="SUPFAM" id="SSF55729">
    <property type="entry name" value="Acyl-CoA N-acyltransferases (Nat)"/>
    <property type="match status" value="1"/>
</dbReference>
<feature type="region of interest" description="Disordered" evidence="1">
    <location>
        <begin position="1"/>
        <end position="21"/>
    </location>
</feature>
<dbReference type="InterPro" id="IPR016181">
    <property type="entry name" value="Acyl_CoA_acyltransferase"/>
</dbReference>
<organism evidence="3 4">
    <name type="scientific">Micromonospora arborensis</name>
    <dbReference type="NCBI Taxonomy" id="2116518"/>
    <lineage>
        <taxon>Bacteria</taxon>
        <taxon>Bacillati</taxon>
        <taxon>Actinomycetota</taxon>
        <taxon>Actinomycetes</taxon>
        <taxon>Micromonosporales</taxon>
        <taxon>Micromonosporaceae</taxon>
        <taxon>Micromonospora</taxon>
    </lineage>
</organism>
<evidence type="ECO:0000256" key="1">
    <source>
        <dbReference type="SAM" id="MobiDB-lite"/>
    </source>
</evidence>
<dbReference type="GO" id="GO:0016747">
    <property type="term" value="F:acyltransferase activity, transferring groups other than amino-acyl groups"/>
    <property type="evidence" value="ECO:0007669"/>
    <property type="project" value="InterPro"/>
</dbReference>
<evidence type="ECO:0000313" key="3">
    <source>
        <dbReference type="EMBL" id="PYC75988.1"/>
    </source>
</evidence>
<protein>
    <recommendedName>
        <fullName evidence="2">N-acetyltransferase domain-containing protein</fullName>
    </recommendedName>
</protein>
<evidence type="ECO:0000259" key="2">
    <source>
        <dbReference type="PROSITE" id="PS51186"/>
    </source>
</evidence>
<accession>A0A318NQ86</accession>
<dbReference type="Proteomes" id="UP000248333">
    <property type="component" value="Unassembled WGS sequence"/>
</dbReference>
<feature type="domain" description="N-acetyltransferase" evidence="2">
    <location>
        <begin position="56"/>
        <end position="220"/>
    </location>
</feature>
<dbReference type="OrthoDB" id="4095657at2"/>
<evidence type="ECO:0000313" key="4">
    <source>
        <dbReference type="Proteomes" id="UP000248333"/>
    </source>
</evidence>